<dbReference type="Proteomes" id="UP001157947">
    <property type="component" value="Unassembled WGS sequence"/>
</dbReference>
<proteinExistence type="predicted"/>
<name>A0AA46AFQ4_9AQUI</name>
<dbReference type="EMBL" id="FXTX01000022">
    <property type="protein sequence ID" value="SMP21030.1"/>
    <property type="molecule type" value="Genomic_DNA"/>
</dbReference>
<protein>
    <submittedName>
        <fullName evidence="1">Uncharacterized protein</fullName>
    </submittedName>
</protein>
<organism evidence="1 2">
    <name type="scientific">Venenivibrio stagnispumantis</name>
    <dbReference type="NCBI Taxonomy" id="407998"/>
    <lineage>
        <taxon>Bacteria</taxon>
        <taxon>Pseudomonadati</taxon>
        <taxon>Aquificota</taxon>
        <taxon>Aquificia</taxon>
        <taxon>Aquificales</taxon>
        <taxon>Hydrogenothermaceae</taxon>
        <taxon>Venenivibrio</taxon>
    </lineage>
</organism>
<sequence length="178" mass="20808">MKEKAHLVRDLQALRERTLEAFKAYLQDKKDKASFLFSFENWLEEVAYMSIVGDKRHDEAFKEILTFLKNVAEKDKELFFDLVSNKLFIEELISLFSKDYRVLEVKRKPSGVKAEIFISLDNILSGVFFEGFIEFSISYGRIIAWVELSLLGSKNAGKLGYVFSWNELRWLKPFVISN</sequence>
<evidence type="ECO:0000313" key="2">
    <source>
        <dbReference type="Proteomes" id="UP001157947"/>
    </source>
</evidence>
<dbReference type="RefSeq" id="WP_265134999.1">
    <property type="nucleotide sequence ID" value="NZ_FXTX01000022.1"/>
</dbReference>
<keyword evidence="2" id="KW-1185">Reference proteome</keyword>
<gene>
    <name evidence="1" type="ORF">SAMN06264868_1222</name>
</gene>
<dbReference type="AlphaFoldDB" id="A0AA46AFQ4"/>
<reference evidence="1" key="1">
    <citation type="submission" date="2017-05" db="EMBL/GenBank/DDBJ databases">
        <authorList>
            <person name="Varghese N."/>
            <person name="Submissions S."/>
        </authorList>
    </citation>
    <scope>NUCLEOTIDE SEQUENCE</scope>
    <source>
        <strain evidence="1">DSM 18763</strain>
    </source>
</reference>
<accession>A0AA46AFQ4</accession>
<comment type="caution">
    <text evidence="1">The sequence shown here is derived from an EMBL/GenBank/DDBJ whole genome shotgun (WGS) entry which is preliminary data.</text>
</comment>
<evidence type="ECO:0000313" key="1">
    <source>
        <dbReference type="EMBL" id="SMP21030.1"/>
    </source>
</evidence>